<organism evidence="2 3">
    <name type="scientific">Frigidibacter mobilis</name>
    <dbReference type="NCBI Taxonomy" id="1335048"/>
    <lineage>
        <taxon>Bacteria</taxon>
        <taxon>Pseudomonadati</taxon>
        <taxon>Pseudomonadota</taxon>
        <taxon>Alphaproteobacteria</taxon>
        <taxon>Rhodobacterales</taxon>
        <taxon>Paracoccaceae</taxon>
        <taxon>Frigidibacter</taxon>
    </lineage>
</organism>
<dbReference type="InterPro" id="IPR011200">
    <property type="entry name" value="UCP012608"/>
</dbReference>
<dbReference type="AlphaFoldDB" id="A0A159Z017"/>
<dbReference type="KEGG" id="daa:AKL17_0896"/>
<dbReference type="Proteomes" id="UP000076128">
    <property type="component" value="Chromosome"/>
</dbReference>
<sequence>MSWRAAFAGQARACAGLGSPFTARLLQGFADRGLPEGAVERRIADWPGDISASGASVPLRLAGALHGLVLERRDAALAAVYPPAEGDELALWRAASSAILAQEDWVLSRLETAPQTNEVARSAALIVAARWLAGQTGLPMVLSELGASAGLNLIFDRYALQTPERWLGPAEANVVLAPEWRGQRRPGSSPISPRGPGWTSRREIRLRTGCGCCPMSGPTSRSGWPASLPRWMRLQPCAPIWPAPMRWTGWSSGWRCRGQDSCTWCSTPSPGSISPRTGKTGRGASGGGGCPRHPGCPIGALRDGGGRCRPRRGADADALARWHAEAGGPL</sequence>
<dbReference type="Pfam" id="PF10094">
    <property type="entry name" value="DUF2332"/>
    <property type="match status" value="1"/>
</dbReference>
<dbReference type="STRING" id="1335048.AKL17_0896"/>
<protein>
    <recommendedName>
        <fullName evidence="4">DUF2332 domain-containing protein</fullName>
    </recommendedName>
</protein>
<feature type="region of interest" description="Disordered" evidence="1">
    <location>
        <begin position="267"/>
        <end position="289"/>
    </location>
</feature>
<evidence type="ECO:0000313" key="2">
    <source>
        <dbReference type="EMBL" id="AMY68155.1"/>
    </source>
</evidence>
<gene>
    <name evidence="2" type="ORF">AKL17_0896</name>
</gene>
<reference evidence="2 3" key="1">
    <citation type="submission" date="2015-09" db="EMBL/GenBank/DDBJ databases">
        <title>Complete genome sequence of Defluviimonas alba cai42t isolated from an oilfield in Xinjiang.</title>
        <authorList>
            <person name="Geng S."/>
            <person name="Pan X."/>
            <person name="Wu X."/>
        </authorList>
    </citation>
    <scope>NUCLEOTIDE SEQUENCE [LARGE SCALE GENOMIC DNA]</scope>
    <source>
        <strain evidence="3">cai42</strain>
    </source>
</reference>
<keyword evidence="3" id="KW-1185">Reference proteome</keyword>
<accession>A0A159Z017</accession>
<name>A0A159Z017_9RHOB</name>
<proteinExistence type="predicted"/>
<dbReference type="EMBL" id="CP012661">
    <property type="protein sequence ID" value="AMY68155.1"/>
    <property type="molecule type" value="Genomic_DNA"/>
</dbReference>
<feature type="compositionally biased region" description="Gly residues" evidence="1">
    <location>
        <begin position="280"/>
        <end position="289"/>
    </location>
</feature>
<evidence type="ECO:0000313" key="3">
    <source>
        <dbReference type="Proteomes" id="UP000076128"/>
    </source>
</evidence>
<evidence type="ECO:0008006" key="4">
    <source>
        <dbReference type="Google" id="ProtNLM"/>
    </source>
</evidence>
<evidence type="ECO:0000256" key="1">
    <source>
        <dbReference type="SAM" id="MobiDB-lite"/>
    </source>
</evidence>
<dbReference type="PATRIC" id="fig|1335048.3.peg.930"/>